<gene>
    <name evidence="1" type="ORF">MMH89_04680</name>
</gene>
<proteinExistence type="predicted"/>
<organism evidence="1 2">
    <name type="scientific">Candidatus Comchoanobacter bicostacola</name>
    <dbReference type="NCBI Taxonomy" id="2919598"/>
    <lineage>
        <taxon>Bacteria</taxon>
        <taxon>Pseudomonadati</taxon>
        <taxon>Pseudomonadota</taxon>
        <taxon>Gammaproteobacteria</taxon>
        <taxon>Candidatus Comchoanobacterales</taxon>
        <taxon>Candidatus Comchoanobacteraceae</taxon>
        <taxon>Candidatus Comchoanobacter</taxon>
    </lineage>
</organism>
<dbReference type="PANTHER" id="PTHR41774:SF1">
    <property type="entry name" value="NGG1P INTERACTING FACTOR NIF3"/>
    <property type="match status" value="1"/>
</dbReference>
<protein>
    <submittedName>
        <fullName evidence="1">NGG1p interacting factor NIF3</fullName>
    </submittedName>
</protein>
<keyword evidence="2" id="KW-1185">Reference proteome</keyword>
<evidence type="ECO:0000313" key="2">
    <source>
        <dbReference type="Proteomes" id="UP001055955"/>
    </source>
</evidence>
<evidence type="ECO:0000313" key="1">
    <source>
        <dbReference type="EMBL" id="UTC24513.1"/>
    </source>
</evidence>
<dbReference type="SUPFAM" id="SSF102705">
    <property type="entry name" value="NIF3 (NGG1p interacting factor 3)-like"/>
    <property type="match status" value="1"/>
</dbReference>
<reference evidence="1 2" key="1">
    <citation type="journal article" date="2022" name="Nat. Microbiol.">
        <title>The microbiome of a bacterivorous marine choanoflagellate contains a resource-demanding obligate bacterial associate.</title>
        <authorList>
            <person name="Needham D.M."/>
            <person name="Poirier C."/>
            <person name="Bachy C."/>
            <person name="George E.E."/>
            <person name="Wilken S."/>
            <person name="Yung C.C.M."/>
            <person name="Limardo A.J."/>
            <person name="Morando M."/>
            <person name="Sudek L."/>
            <person name="Malmstrom R.R."/>
            <person name="Keeling P.J."/>
            <person name="Santoro A.E."/>
            <person name="Worden A.Z."/>
        </authorList>
    </citation>
    <scope>NUCLEOTIDE SEQUENCE [LARGE SCALE GENOMIC DNA]</scope>
    <source>
        <strain evidence="1 2">Comchoano-1</strain>
    </source>
</reference>
<dbReference type="InterPro" id="IPR015867">
    <property type="entry name" value="N-reg_PII/ATP_PRibTrfase_C"/>
</dbReference>
<dbReference type="InterPro" id="IPR036069">
    <property type="entry name" value="DUF34/NIF3_sf"/>
</dbReference>
<sequence length="103" mass="11223">MLQMVFYVPDSHTDAVKEALFAAGGGVVGSYQKCCWQVLGTGQFVPDVEAHPSEGSPGVLSRVAENRVELLIQAQHKDACVAALKLAHPYECPVFYFLQVEVE</sequence>
<dbReference type="EMBL" id="CP092900">
    <property type="protein sequence ID" value="UTC24513.1"/>
    <property type="molecule type" value="Genomic_DNA"/>
</dbReference>
<dbReference type="Proteomes" id="UP001055955">
    <property type="component" value="Chromosome"/>
</dbReference>
<accession>A0ABY5DIW6</accession>
<dbReference type="PANTHER" id="PTHR41774">
    <property type="match status" value="1"/>
</dbReference>
<name>A0ABY5DIW6_9GAMM</name>
<dbReference type="Gene3D" id="3.30.70.120">
    <property type="match status" value="1"/>
</dbReference>